<dbReference type="InterPro" id="IPR007889">
    <property type="entry name" value="HTH_Psq"/>
</dbReference>
<dbReference type="Gene3D" id="1.10.10.60">
    <property type="entry name" value="Homeodomain-like"/>
    <property type="match status" value="1"/>
</dbReference>
<evidence type="ECO:0000313" key="3">
    <source>
        <dbReference type="EMBL" id="KAJ8892729.1"/>
    </source>
</evidence>
<evidence type="ECO:0000313" key="4">
    <source>
        <dbReference type="Proteomes" id="UP001159363"/>
    </source>
</evidence>
<proteinExistence type="predicted"/>
<feature type="domain" description="HTH psq-type" evidence="2">
    <location>
        <begin position="1"/>
        <end position="38"/>
    </location>
</feature>
<comment type="caution">
    <text evidence="3">The sequence shown here is derived from an EMBL/GenBank/DDBJ whole genome shotgun (WGS) entry which is preliminary data.</text>
</comment>
<dbReference type="InterPro" id="IPR009057">
    <property type="entry name" value="Homeodomain-like_sf"/>
</dbReference>
<dbReference type="SUPFAM" id="SSF46689">
    <property type="entry name" value="Homeodomain-like"/>
    <property type="match status" value="1"/>
</dbReference>
<evidence type="ECO:0000256" key="1">
    <source>
        <dbReference type="ARBA" id="ARBA00004123"/>
    </source>
</evidence>
<protein>
    <recommendedName>
        <fullName evidence="2">HTH psq-type domain-containing protein</fullName>
    </recommendedName>
</protein>
<keyword evidence="4" id="KW-1185">Reference proteome</keyword>
<gene>
    <name evidence="3" type="ORF">PR048_005310</name>
</gene>
<comment type="subcellular location">
    <subcellularLocation>
        <location evidence="1">Nucleus</location>
    </subcellularLocation>
</comment>
<dbReference type="EMBL" id="JARBHB010000002">
    <property type="protein sequence ID" value="KAJ8892729.1"/>
    <property type="molecule type" value="Genomic_DNA"/>
</dbReference>
<evidence type="ECO:0000259" key="2">
    <source>
        <dbReference type="Pfam" id="PF05225"/>
    </source>
</evidence>
<sequence>MQEAISAVHAGHMTQKTAADHFEVPLGTLTKKLSGHASEMSHGAGRSTILSKRDEDQLATFLKANAYGDGLTKSEVLDVIQNYVASQNLKTH</sequence>
<dbReference type="Proteomes" id="UP001159363">
    <property type="component" value="Chromosome 2"/>
</dbReference>
<dbReference type="Pfam" id="PF05225">
    <property type="entry name" value="HTH_psq"/>
    <property type="match status" value="1"/>
</dbReference>
<accession>A0ABQ9I7V3</accession>
<name>A0ABQ9I7V3_9NEOP</name>
<organism evidence="3 4">
    <name type="scientific">Dryococelus australis</name>
    <dbReference type="NCBI Taxonomy" id="614101"/>
    <lineage>
        <taxon>Eukaryota</taxon>
        <taxon>Metazoa</taxon>
        <taxon>Ecdysozoa</taxon>
        <taxon>Arthropoda</taxon>
        <taxon>Hexapoda</taxon>
        <taxon>Insecta</taxon>
        <taxon>Pterygota</taxon>
        <taxon>Neoptera</taxon>
        <taxon>Polyneoptera</taxon>
        <taxon>Phasmatodea</taxon>
        <taxon>Verophasmatodea</taxon>
        <taxon>Anareolatae</taxon>
        <taxon>Phasmatidae</taxon>
        <taxon>Eurycanthinae</taxon>
        <taxon>Dryococelus</taxon>
    </lineage>
</organism>
<reference evidence="3 4" key="1">
    <citation type="submission" date="2023-02" db="EMBL/GenBank/DDBJ databases">
        <title>LHISI_Scaffold_Assembly.</title>
        <authorList>
            <person name="Stuart O.P."/>
            <person name="Cleave R."/>
            <person name="Magrath M.J.L."/>
            <person name="Mikheyev A.S."/>
        </authorList>
    </citation>
    <scope>NUCLEOTIDE SEQUENCE [LARGE SCALE GENOMIC DNA]</scope>
    <source>
        <strain evidence="3">Daus_M_001</strain>
        <tissue evidence="3">Leg muscle</tissue>
    </source>
</reference>